<comment type="caution">
    <text evidence="4">The sequence shown here is derived from an EMBL/GenBank/DDBJ whole genome shotgun (WGS) entry which is preliminary data.</text>
</comment>
<dbReference type="InterPro" id="IPR011519">
    <property type="entry name" value="UnbV_ASPIC"/>
</dbReference>
<proteinExistence type="predicted"/>
<dbReference type="PROSITE" id="PS51257">
    <property type="entry name" value="PROKAR_LIPOPROTEIN"/>
    <property type="match status" value="1"/>
</dbReference>
<feature type="region of interest" description="Disordered" evidence="1">
    <location>
        <begin position="26"/>
        <end position="51"/>
    </location>
</feature>
<dbReference type="InterPro" id="IPR028994">
    <property type="entry name" value="Integrin_alpha_N"/>
</dbReference>
<dbReference type="InterPro" id="IPR008964">
    <property type="entry name" value="Invasin/intimin_cell_adhesion"/>
</dbReference>
<dbReference type="Gene3D" id="2.60.40.1080">
    <property type="match status" value="2"/>
</dbReference>
<evidence type="ECO:0000259" key="3">
    <source>
        <dbReference type="SMART" id="SM00635"/>
    </source>
</evidence>
<dbReference type="EMBL" id="BMDY01000015">
    <property type="protein sequence ID" value="GGB11073.1"/>
    <property type="molecule type" value="Genomic_DNA"/>
</dbReference>
<dbReference type="SUPFAM" id="SSF49373">
    <property type="entry name" value="Invasin/intimin cell-adhesion fragments"/>
    <property type="match status" value="2"/>
</dbReference>
<evidence type="ECO:0000256" key="1">
    <source>
        <dbReference type="SAM" id="MobiDB-lite"/>
    </source>
</evidence>
<dbReference type="RefSeq" id="WP_055733235.1">
    <property type="nucleotide sequence ID" value="NZ_BMDY01000015.1"/>
</dbReference>
<dbReference type="Gene3D" id="2.130.10.130">
    <property type="entry name" value="Integrin alpha, N-terminal"/>
    <property type="match status" value="1"/>
</dbReference>
<dbReference type="PANTHER" id="PTHR16026:SF0">
    <property type="entry name" value="CARTILAGE ACIDIC PROTEIN 1"/>
    <property type="match status" value="1"/>
</dbReference>
<name>A0ABQ1I2W3_9ALTE</name>
<dbReference type="Proteomes" id="UP000651977">
    <property type="component" value="Unassembled WGS sequence"/>
</dbReference>
<protein>
    <recommendedName>
        <fullName evidence="3">BIG2 domain-containing protein</fullName>
    </recommendedName>
</protein>
<feature type="domain" description="BIG2" evidence="3">
    <location>
        <begin position="880"/>
        <end position="962"/>
    </location>
</feature>
<dbReference type="InterPro" id="IPR027039">
    <property type="entry name" value="Crtac1"/>
</dbReference>
<evidence type="ECO:0000313" key="5">
    <source>
        <dbReference type="Proteomes" id="UP000651977"/>
    </source>
</evidence>
<keyword evidence="5" id="KW-1185">Reference proteome</keyword>
<dbReference type="PANTHER" id="PTHR16026">
    <property type="entry name" value="CARTILAGE ACIDIC PROTEIN 1"/>
    <property type="match status" value="1"/>
</dbReference>
<feature type="chain" id="PRO_5046498677" description="BIG2 domain-containing protein" evidence="2">
    <location>
        <begin position="20"/>
        <end position="1115"/>
    </location>
</feature>
<dbReference type="Pfam" id="PF02368">
    <property type="entry name" value="Big_2"/>
    <property type="match status" value="2"/>
</dbReference>
<sequence length="1115" mass="120999">MEFKLKKSFVCLALTIALAACNDTERYSSVDPDSPVITDPSEPEPSIPNISDISPDNPLMVAQGEFADVLASSASGLQRVSFSVETTEPYDSVTVYLVEDDTARAAGEQDGLQILIDNLDLPGSGEHALETIVNLEGAATLRIIGKNGALQINQLTFTDLDTIEFPQFSDISQDIGMPEEVTLKYGGPSIGDVDGDGDYDFLLNNHNYVSPQMITNEGGVAVSELKLYDGARDYHGTALGDYDNDGDLDILVGMGGANGTNPSSYELLRNDNGTYVLLSSAESGIDQPSRGRAPRFVDFNQDGLLDIVLINALTSLPNYELPQQHFYRNMGPEHNYKFERVPMPALEETPSERVLVFDYNNDNIDDLLLLSPPSLWEGTGSGFIDRSELLPDEIKGLWDIQAATNLDVNNDGVQDLYLARGLPEYQIARKSADFDAQAKKLDIRDDGETGSTAIEFESDGDISLSHLNLTYRQYNDGYPLYLGGSETKVWMSATGFQSNQIHPDMRDAPAELSISKETASGFPANRDKNGIYIGYVDGKWQMEWVRTQNVYWDVTFTVDNVENLTYKGWEPQNRNRQDILLVAEEGNVFVNRSEEWHIPKGGNHWGVTNGDFNNDGHEDLFVYRFGHLKQRIADLLLLNDGSRFYATSQHGASDPTDTGHGDMGQAFDFDGDGNIDMLNGSTEEGKWYIYKNITPNTGKSLQVEVGYSPEQNIDPLGALVIIETNNGTILTKRVGSAGEVFSQSLMNIVHQGLGEEQGVASVQVKWRNGETVSLKTPAAGKYSTNSADFSSPEPSAVSLGLDMKTLASGETYQLSPVFNPLNAIASVTYSSSDDSIVSVSESGLITGIQDGGQAVVTVTSELNTNVSDSITISVSDTPNYVTALAITQPESTTLYFGAEYAIALEAELTAQDSSASLSDSSIQWKSSNEAVATVTDGLVTGISAGEVTITATAIGSEQPGTVSDSINLIIEEFKSHSAKLDNDWKYKTRANPIDQTMDVTLSYHAGSGNTVEGGVRIYLRKLQSPSWGLLYDFTGKETDTQYDIIPGTDGTESGTVTYSLDLPSYVADGLVTTSDLASDEFYYLFVEFFNSAGVKVDVGTQPICITAAGDTATCN</sequence>
<dbReference type="Pfam" id="PF07593">
    <property type="entry name" value="UnbV_ASPIC"/>
    <property type="match status" value="1"/>
</dbReference>
<evidence type="ECO:0000313" key="4">
    <source>
        <dbReference type="EMBL" id="GGB11073.1"/>
    </source>
</evidence>
<evidence type="ECO:0000256" key="2">
    <source>
        <dbReference type="SAM" id="SignalP"/>
    </source>
</evidence>
<organism evidence="4 5">
    <name type="scientific">Agarivorans gilvus</name>
    <dbReference type="NCBI Taxonomy" id="680279"/>
    <lineage>
        <taxon>Bacteria</taxon>
        <taxon>Pseudomonadati</taxon>
        <taxon>Pseudomonadota</taxon>
        <taxon>Gammaproteobacteria</taxon>
        <taxon>Alteromonadales</taxon>
        <taxon>Alteromonadaceae</taxon>
        <taxon>Agarivorans</taxon>
    </lineage>
</organism>
<dbReference type="SUPFAM" id="SSF69318">
    <property type="entry name" value="Integrin alpha N-terminal domain"/>
    <property type="match status" value="2"/>
</dbReference>
<gene>
    <name evidence="4" type="ORF">GCM10007414_25650</name>
</gene>
<dbReference type="SMART" id="SM00635">
    <property type="entry name" value="BID_2"/>
    <property type="match status" value="2"/>
</dbReference>
<feature type="signal peptide" evidence="2">
    <location>
        <begin position="1"/>
        <end position="19"/>
    </location>
</feature>
<feature type="domain" description="BIG2" evidence="3">
    <location>
        <begin position="793"/>
        <end position="870"/>
    </location>
</feature>
<reference evidence="5" key="1">
    <citation type="journal article" date="2019" name="Int. J. Syst. Evol. Microbiol.">
        <title>The Global Catalogue of Microorganisms (GCM) 10K type strain sequencing project: providing services to taxonomists for standard genome sequencing and annotation.</title>
        <authorList>
            <consortium name="The Broad Institute Genomics Platform"/>
            <consortium name="The Broad Institute Genome Sequencing Center for Infectious Disease"/>
            <person name="Wu L."/>
            <person name="Ma J."/>
        </authorList>
    </citation>
    <scope>NUCLEOTIDE SEQUENCE [LARGE SCALE GENOMIC DNA]</scope>
    <source>
        <strain evidence="5">CGMCC 1.10131</strain>
    </source>
</reference>
<keyword evidence="2" id="KW-0732">Signal</keyword>
<dbReference type="InterPro" id="IPR003343">
    <property type="entry name" value="Big_2"/>
</dbReference>
<accession>A0ABQ1I2W3</accession>